<sequence>MSYDCWKNKLKAWQLIINVGRKKQFVTVVPSLPEEASPKAMLGESRSVVIGFGSPVSKNPSVMEGYL</sequence>
<protein>
    <submittedName>
        <fullName evidence="1">Uncharacterized protein</fullName>
    </submittedName>
</protein>
<name>A0A5B7KLH5_PORTR</name>
<keyword evidence="2" id="KW-1185">Reference proteome</keyword>
<dbReference type="Proteomes" id="UP000324222">
    <property type="component" value="Unassembled WGS sequence"/>
</dbReference>
<comment type="caution">
    <text evidence="1">The sequence shown here is derived from an EMBL/GenBank/DDBJ whole genome shotgun (WGS) entry which is preliminary data.</text>
</comment>
<proteinExistence type="predicted"/>
<evidence type="ECO:0000313" key="2">
    <source>
        <dbReference type="Proteomes" id="UP000324222"/>
    </source>
</evidence>
<dbReference type="AlphaFoldDB" id="A0A5B7KLH5"/>
<evidence type="ECO:0000313" key="1">
    <source>
        <dbReference type="EMBL" id="MPD06119.1"/>
    </source>
</evidence>
<reference evidence="1 2" key="1">
    <citation type="submission" date="2019-05" db="EMBL/GenBank/DDBJ databases">
        <title>Another draft genome of Portunus trituberculatus and its Hox gene families provides insights of decapod evolution.</title>
        <authorList>
            <person name="Jeong J.-H."/>
            <person name="Song I."/>
            <person name="Kim S."/>
            <person name="Choi T."/>
            <person name="Kim D."/>
            <person name="Ryu S."/>
            <person name="Kim W."/>
        </authorList>
    </citation>
    <scope>NUCLEOTIDE SEQUENCE [LARGE SCALE GENOMIC DNA]</scope>
    <source>
        <tissue evidence="1">Muscle</tissue>
    </source>
</reference>
<organism evidence="1 2">
    <name type="scientific">Portunus trituberculatus</name>
    <name type="common">Swimming crab</name>
    <name type="synonym">Neptunus trituberculatus</name>
    <dbReference type="NCBI Taxonomy" id="210409"/>
    <lineage>
        <taxon>Eukaryota</taxon>
        <taxon>Metazoa</taxon>
        <taxon>Ecdysozoa</taxon>
        <taxon>Arthropoda</taxon>
        <taxon>Crustacea</taxon>
        <taxon>Multicrustacea</taxon>
        <taxon>Malacostraca</taxon>
        <taxon>Eumalacostraca</taxon>
        <taxon>Eucarida</taxon>
        <taxon>Decapoda</taxon>
        <taxon>Pleocyemata</taxon>
        <taxon>Brachyura</taxon>
        <taxon>Eubrachyura</taxon>
        <taxon>Portunoidea</taxon>
        <taxon>Portunidae</taxon>
        <taxon>Portuninae</taxon>
        <taxon>Portunus</taxon>
    </lineage>
</organism>
<accession>A0A5B7KLH5</accession>
<dbReference type="EMBL" id="VSRR010149538">
    <property type="protein sequence ID" value="MPD06119.1"/>
    <property type="molecule type" value="Genomic_DNA"/>
</dbReference>
<gene>
    <name evidence="1" type="ORF">E2C01_101909</name>
</gene>